<keyword evidence="4" id="KW-0926">Vacuole</keyword>
<dbReference type="SMART" id="SM00666">
    <property type="entry name" value="PB1"/>
    <property type="match status" value="1"/>
</dbReference>
<evidence type="ECO:0000256" key="3">
    <source>
        <dbReference type="ARBA" id="ARBA00022448"/>
    </source>
</evidence>
<dbReference type="InterPro" id="IPR053793">
    <property type="entry name" value="PB1-like"/>
</dbReference>
<organism evidence="16 17">
    <name type="scientific">Rubroshorea leprosula</name>
    <dbReference type="NCBI Taxonomy" id="152421"/>
    <lineage>
        <taxon>Eukaryota</taxon>
        <taxon>Viridiplantae</taxon>
        <taxon>Streptophyta</taxon>
        <taxon>Embryophyta</taxon>
        <taxon>Tracheophyta</taxon>
        <taxon>Spermatophyta</taxon>
        <taxon>Magnoliopsida</taxon>
        <taxon>eudicotyledons</taxon>
        <taxon>Gunneridae</taxon>
        <taxon>Pentapetalae</taxon>
        <taxon>rosids</taxon>
        <taxon>malvids</taxon>
        <taxon>Malvales</taxon>
        <taxon>Dipterocarpaceae</taxon>
        <taxon>Rubroshorea</taxon>
    </lineage>
</organism>
<evidence type="ECO:0000256" key="6">
    <source>
        <dbReference type="ARBA" id="ARBA00022771"/>
    </source>
</evidence>
<evidence type="ECO:0000256" key="11">
    <source>
        <dbReference type="PROSITE-ProRule" id="PRU00228"/>
    </source>
</evidence>
<reference evidence="16 17" key="1">
    <citation type="journal article" date="2021" name="Commun. Biol.">
        <title>The genome of Shorea leprosula (Dipterocarpaceae) highlights the ecological relevance of drought in aseasonal tropical rainforests.</title>
        <authorList>
            <person name="Ng K.K.S."/>
            <person name="Kobayashi M.J."/>
            <person name="Fawcett J.A."/>
            <person name="Hatakeyama M."/>
            <person name="Paape T."/>
            <person name="Ng C.H."/>
            <person name="Ang C.C."/>
            <person name="Tnah L.H."/>
            <person name="Lee C.T."/>
            <person name="Nishiyama T."/>
            <person name="Sese J."/>
            <person name="O'Brien M.J."/>
            <person name="Copetti D."/>
            <person name="Mohd Noor M.I."/>
            <person name="Ong R.C."/>
            <person name="Putra M."/>
            <person name="Sireger I.Z."/>
            <person name="Indrioko S."/>
            <person name="Kosugi Y."/>
            <person name="Izuno A."/>
            <person name="Isagi Y."/>
            <person name="Lee S.L."/>
            <person name="Shimizu K.K."/>
        </authorList>
    </citation>
    <scope>NUCLEOTIDE SEQUENCE [LARGE SCALE GENOMIC DNA]</scope>
    <source>
        <strain evidence="16">214</strain>
    </source>
</reference>
<evidence type="ECO:0000256" key="1">
    <source>
        <dbReference type="ARBA" id="ARBA00004116"/>
    </source>
</evidence>
<proteinExistence type="predicted"/>
<keyword evidence="5" id="KW-0479">Metal-binding</keyword>
<keyword evidence="10" id="KW-0968">Cytoplasmic vesicle</keyword>
<dbReference type="Pfam" id="PF00564">
    <property type="entry name" value="PB1"/>
    <property type="match status" value="1"/>
</dbReference>
<evidence type="ECO:0000313" key="17">
    <source>
        <dbReference type="Proteomes" id="UP001054252"/>
    </source>
</evidence>
<dbReference type="CDD" id="cd06398">
    <property type="entry name" value="PB1_Joka2"/>
    <property type="match status" value="1"/>
</dbReference>
<dbReference type="GO" id="GO:0008270">
    <property type="term" value="F:zinc ion binding"/>
    <property type="evidence" value="ECO:0007669"/>
    <property type="project" value="UniProtKB-KW"/>
</dbReference>
<evidence type="ECO:0008006" key="18">
    <source>
        <dbReference type="Google" id="ProtNLM"/>
    </source>
</evidence>
<dbReference type="Gene3D" id="3.10.20.90">
    <property type="entry name" value="Phosphatidylinositol 3-kinase Catalytic Subunit, Chain A, domain 1"/>
    <property type="match status" value="1"/>
</dbReference>
<evidence type="ECO:0000256" key="5">
    <source>
        <dbReference type="ARBA" id="ARBA00022723"/>
    </source>
</evidence>
<keyword evidence="3" id="KW-0813">Transport</keyword>
<evidence type="ECO:0000256" key="2">
    <source>
        <dbReference type="ARBA" id="ARBA00004419"/>
    </source>
</evidence>
<dbReference type="PANTHER" id="PTHR20930">
    <property type="entry name" value="OVARIAN CARCINOMA ANTIGEN CA125-RELATED"/>
    <property type="match status" value="1"/>
</dbReference>
<keyword evidence="8" id="KW-0653">Protein transport</keyword>
<dbReference type="PROSITE" id="PS50135">
    <property type="entry name" value="ZF_ZZ_2"/>
    <property type="match status" value="1"/>
</dbReference>
<evidence type="ECO:0000256" key="7">
    <source>
        <dbReference type="ARBA" id="ARBA00022833"/>
    </source>
</evidence>
<keyword evidence="17" id="KW-1185">Reference proteome</keyword>
<dbReference type="CDD" id="cd14947">
    <property type="entry name" value="NBR1_like"/>
    <property type="match status" value="1"/>
</dbReference>
<evidence type="ECO:0000313" key="16">
    <source>
        <dbReference type="EMBL" id="GKV43858.1"/>
    </source>
</evidence>
<dbReference type="InterPro" id="IPR032350">
    <property type="entry name" value="Nbr1_FW"/>
</dbReference>
<dbReference type="Gene3D" id="2.60.40.10">
    <property type="entry name" value="Immunoglobulins"/>
    <property type="match status" value="1"/>
</dbReference>
<dbReference type="InterPro" id="IPR009060">
    <property type="entry name" value="UBA-like_sf"/>
</dbReference>
<dbReference type="Gene3D" id="3.30.60.90">
    <property type="match status" value="1"/>
</dbReference>
<keyword evidence="6 11" id="KW-0863">Zinc-finger</keyword>
<evidence type="ECO:0000259" key="14">
    <source>
        <dbReference type="PROSITE" id="PS50135"/>
    </source>
</evidence>
<dbReference type="SMART" id="SM00291">
    <property type="entry name" value="ZnF_ZZ"/>
    <property type="match status" value="1"/>
</dbReference>
<feature type="domain" description="UBA" evidence="13">
    <location>
        <begin position="745"/>
        <end position="784"/>
    </location>
</feature>
<dbReference type="InterPro" id="IPR000433">
    <property type="entry name" value="Znf_ZZ"/>
</dbReference>
<protein>
    <recommendedName>
        <fullName evidence="18">Protein NBR1 homolog</fullName>
    </recommendedName>
</protein>
<dbReference type="SUPFAM" id="SSF46934">
    <property type="entry name" value="UBA-like"/>
    <property type="match status" value="1"/>
</dbReference>
<dbReference type="Proteomes" id="UP001054252">
    <property type="component" value="Unassembled WGS sequence"/>
</dbReference>
<dbReference type="CDD" id="cd14319">
    <property type="entry name" value="UBA_NBR1"/>
    <property type="match status" value="2"/>
</dbReference>
<keyword evidence="9" id="KW-0072">Autophagy</keyword>
<evidence type="ECO:0000256" key="4">
    <source>
        <dbReference type="ARBA" id="ARBA00022554"/>
    </source>
</evidence>
<evidence type="ECO:0000259" key="15">
    <source>
        <dbReference type="PROSITE" id="PS51745"/>
    </source>
</evidence>
<dbReference type="GO" id="GO:0031410">
    <property type="term" value="C:cytoplasmic vesicle"/>
    <property type="evidence" value="ECO:0007669"/>
    <property type="project" value="UniProtKB-KW"/>
</dbReference>
<dbReference type="GO" id="GO:0006914">
    <property type="term" value="P:autophagy"/>
    <property type="evidence" value="ECO:0007669"/>
    <property type="project" value="UniProtKB-KW"/>
</dbReference>
<evidence type="ECO:0000256" key="10">
    <source>
        <dbReference type="ARBA" id="ARBA00023329"/>
    </source>
</evidence>
<dbReference type="Gene3D" id="1.10.8.10">
    <property type="entry name" value="DNA helicase RuvA subunit, C-terminal domain"/>
    <property type="match status" value="2"/>
</dbReference>
<dbReference type="Pfam" id="PF00569">
    <property type="entry name" value="ZZ"/>
    <property type="match status" value="1"/>
</dbReference>
<keyword evidence="7" id="KW-0862">Zinc</keyword>
<dbReference type="SUPFAM" id="SSF54277">
    <property type="entry name" value="CAD &amp; PB1 domains"/>
    <property type="match status" value="1"/>
</dbReference>
<evidence type="ECO:0000259" key="13">
    <source>
        <dbReference type="PROSITE" id="PS50030"/>
    </source>
</evidence>
<evidence type="ECO:0000256" key="9">
    <source>
        <dbReference type="ARBA" id="ARBA00023006"/>
    </source>
</evidence>
<dbReference type="AlphaFoldDB" id="A0AAV5M2Z8"/>
<dbReference type="GO" id="GO:0015031">
    <property type="term" value="P:protein transport"/>
    <property type="evidence" value="ECO:0007669"/>
    <property type="project" value="UniProtKB-KW"/>
</dbReference>
<evidence type="ECO:0000256" key="8">
    <source>
        <dbReference type="ARBA" id="ARBA00022927"/>
    </source>
</evidence>
<name>A0AAV5M2Z8_9ROSI</name>
<dbReference type="InterPro" id="IPR056893">
    <property type="entry name" value="UBA_Nbr1_C"/>
</dbReference>
<dbReference type="InterPro" id="IPR000270">
    <property type="entry name" value="PB1_dom"/>
</dbReference>
<dbReference type="PROSITE" id="PS51745">
    <property type="entry name" value="PB1"/>
    <property type="match status" value="1"/>
</dbReference>
<dbReference type="FunFam" id="1.10.8.10:FF:000085">
    <property type="entry name" value="protein NBR1 homolog"/>
    <property type="match status" value="1"/>
</dbReference>
<dbReference type="InterPro" id="IPR043145">
    <property type="entry name" value="Znf_ZZ_sf"/>
</dbReference>
<accession>A0AAV5M2Z8</accession>
<dbReference type="EMBL" id="BPVZ01000173">
    <property type="protein sequence ID" value="GKV43858.1"/>
    <property type="molecule type" value="Genomic_DNA"/>
</dbReference>
<feature type="domain" description="ZZ-type" evidence="14">
    <location>
        <begin position="362"/>
        <end position="412"/>
    </location>
</feature>
<comment type="caution">
    <text evidence="16">The sequence shown here is derived from an EMBL/GenBank/DDBJ whole genome shotgun (WGS) entry which is preliminary data.</text>
</comment>
<dbReference type="SUPFAM" id="SSF57850">
    <property type="entry name" value="RING/U-box"/>
    <property type="match status" value="1"/>
</dbReference>
<evidence type="ECO:0000256" key="12">
    <source>
        <dbReference type="SAM" id="MobiDB-lite"/>
    </source>
</evidence>
<sequence length="832" mass="89977">MESNLVIKVKYGDTLRRFSARINENRQLNLDMAGLRAKIFDLFSFAPDAELALTYIDEDGDVVTLADDDDLHDVTRQNLKFLRINVQLNIADFSKSSARSSGTSTPLRSLQVQHPSQNINTCASEFLKSLPEPPLDAISKLSLDLASKALSANPLLTDLVDHLSKVRQSFLDATSQTSAASGTNRQGGSSEGLVTPLVPTMQNPSTDSGLRYILSQSASANLVCKGGQETGAGNVASDVKTQVVPESVTVDLNLESTSESDLSVSTGVKSIPALSNVVAGDDKNDKNRVNDHSKKGVGFPVLDDPKRNAQYYHTKALARNPSNECPFSGVSIANDPAVPPYSQPGTFNWCHMPFSGMSGIFHRGVQCDGCGIHPIAGPRFKSKVKEDYDLCGICFSKLGNEADYVRMDRPVSYRHPRCIKSIGAGGPALPNIWRNHGMKFGRPKLDSRFVLDVNILDGTVMAPSTPFTKIWRMRNSGNLPWPNCSKLVWIGADKFSDAVSVDIETPMEGVPIDGELDIAVDFTAPELPGRYISYWRMASPSGTKFGQRVWVLIQVDESLKDSICGSLQGLNLNLPPASSGQRDFMDMDSGSAVDVTVTMPITPMVDQQSNKEQVPTYGINNHLLVVDDVPVSSPIQAQAFAPPEALLAALTQKAPSSVPPESPTVSVSAQTPLASVSVLPLSAHAPPKYPSPSSEAYPIIAQGFPTPESSTPVSAEDFLLAGSTQPPTTLPEVMPSSLQGSVESSVLEQTLLKELVEMGFKQVDLNKEVLRLNDYDLEKSIEDLCGVAEWDPILEELQEMGFCDAETNKKLLKKNNGSIKRVVMDLLTGEKA</sequence>
<comment type="subcellular location">
    <subcellularLocation>
        <location evidence="2">Cytoplasmic vesicle</location>
        <location evidence="2">Autophagosome</location>
    </subcellularLocation>
    <subcellularLocation>
        <location evidence="1">Vacuole</location>
    </subcellularLocation>
</comment>
<feature type="region of interest" description="Disordered" evidence="12">
    <location>
        <begin position="174"/>
        <end position="198"/>
    </location>
</feature>
<dbReference type="PANTHER" id="PTHR20930:SF0">
    <property type="entry name" value="PROTEIN ILRUN"/>
    <property type="match status" value="1"/>
</dbReference>
<dbReference type="GO" id="GO:0005776">
    <property type="term" value="C:autophagosome"/>
    <property type="evidence" value="ECO:0007669"/>
    <property type="project" value="UniProtKB-SubCell"/>
</dbReference>
<feature type="compositionally biased region" description="Polar residues" evidence="12">
    <location>
        <begin position="174"/>
        <end position="188"/>
    </location>
</feature>
<dbReference type="InterPro" id="IPR013783">
    <property type="entry name" value="Ig-like_fold"/>
</dbReference>
<dbReference type="Pfam" id="PF16158">
    <property type="entry name" value="N_BRCA1_IG"/>
    <property type="match status" value="1"/>
</dbReference>
<dbReference type="PROSITE" id="PS50030">
    <property type="entry name" value="UBA"/>
    <property type="match status" value="1"/>
</dbReference>
<gene>
    <name evidence="16" type="ORF">SLEP1_g51108</name>
</gene>
<feature type="domain" description="PB1" evidence="15">
    <location>
        <begin position="4"/>
        <end position="89"/>
    </location>
</feature>
<dbReference type="Pfam" id="PF24932">
    <property type="entry name" value="UBA_NBR1_C"/>
    <property type="match status" value="2"/>
</dbReference>
<dbReference type="InterPro" id="IPR015940">
    <property type="entry name" value="UBA"/>
</dbReference>